<accession>A0A0C9ZJ25</accession>
<evidence type="ECO:0000313" key="2">
    <source>
        <dbReference type="Proteomes" id="UP000054485"/>
    </source>
</evidence>
<name>A0A0C9ZJ25_9AGAM</name>
<dbReference type="Proteomes" id="UP000054485">
    <property type="component" value="Unassembled WGS sequence"/>
</dbReference>
<dbReference type="OrthoDB" id="2671200at2759"/>
<gene>
    <name evidence="1" type="ORF">CY34DRAFT_92730</name>
</gene>
<dbReference type="AlphaFoldDB" id="A0A0C9ZJ25"/>
<proteinExistence type="predicted"/>
<evidence type="ECO:0008006" key="3">
    <source>
        <dbReference type="Google" id="ProtNLM"/>
    </source>
</evidence>
<reference evidence="1 2" key="1">
    <citation type="submission" date="2014-04" db="EMBL/GenBank/DDBJ databases">
        <authorList>
            <consortium name="DOE Joint Genome Institute"/>
            <person name="Kuo A."/>
            <person name="Ruytinx J."/>
            <person name="Rineau F."/>
            <person name="Colpaert J."/>
            <person name="Kohler A."/>
            <person name="Nagy L.G."/>
            <person name="Floudas D."/>
            <person name="Copeland A."/>
            <person name="Barry K.W."/>
            <person name="Cichocki N."/>
            <person name="Veneault-Fourrey C."/>
            <person name="LaButti K."/>
            <person name="Lindquist E.A."/>
            <person name="Lipzen A."/>
            <person name="Lundell T."/>
            <person name="Morin E."/>
            <person name="Murat C."/>
            <person name="Sun H."/>
            <person name="Tunlid A."/>
            <person name="Henrissat B."/>
            <person name="Grigoriev I.V."/>
            <person name="Hibbett D.S."/>
            <person name="Martin F."/>
            <person name="Nordberg H.P."/>
            <person name="Cantor M.N."/>
            <person name="Hua S.X."/>
        </authorList>
    </citation>
    <scope>NUCLEOTIDE SEQUENCE [LARGE SCALE GENOMIC DNA]</scope>
    <source>
        <strain evidence="1 2">UH-Slu-Lm8-n1</strain>
    </source>
</reference>
<keyword evidence="2" id="KW-1185">Reference proteome</keyword>
<sequence length="119" mass="13734">MPSNKFVKLVATLPKCQSSLYIQLHTRHTPLNHYLHHIGKNKLPHCPFCPDTDETVHHYLLDCPQYSHEHHILRNTLCRKASSISYLLTSEEVTQPLMRFISSSGRFKSTFSEISTNTT</sequence>
<protein>
    <recommendedName>
        <fullName evidence="3">Reverse transcriptase zinc-binding domain-containing protein</fullName>
    </recommendedName>
</protein>
<reference evidence="2" key="2">
    <citation type="submission" date="2015-01" db="EMBL/GenBank/DDBJ databases">
        <title>Evolutionary Origins and Diversification of the Mycorrhizal Mutualists.</title>
        <authorList>
            <consortium name="DOE Joint Genome Institute"/>
            <consortium name="Mycorrhizal Genomics Consortium"/>
            <person name="Kohler A."/>
            <person name="Kuo A."/>
            <person name="Nagy L.G."/>
            <person name="Floudas D."/>
            <person name="Copeland A."/>
            <person name="Barry K.W."/>
            <person name="Cichocki N."/>
            <person name="Veneault-Fourrey C."/>
            <person name="LaButti K."/>
            <person name="Lindquist E.A."/>
            <person name="Lipzen A."/>
            <person name="Lundell T."/>
            <person name="Morin E."/>
            <person name="Murat C."/>
            <person name="Riley R."/>
            <person name="Ohm R."/>
            <person name="Sun H."/>
            <person name="Tunlid A."/>
            <person name="Henrissat B."/>
            <person name="Grigoriev I.V."/>
            <person name="Hibbett D.S."/>
            <person name="Martin F."/>
        </authorList>
    </citation>
    <scope>NUCLEOTIDE SEQUENCE [LARGE SCALE GENOMIC DNA]</scope>
    <source>
        <strain evidence="2">UH-Slu-Lm8-n1</strain>
    </source>
</reference>
<dbReference type="InParanoid" id="A0A0C9ZJ25"/>
<organism evidence="1 2">
    <name type="scientific">Suillus luteus UH-Slu-Lm8-n1</name>
    <dbReference type="NCBI Taxonomy" id="930992"/>
    <lineage>
        <taxon>Eukaryota</taxon>
        <taxon>Fungi</taxon>
        <taxon>Dikarya</taxon>
        <taxon>Basidiomycota</taxon>
        <taxon>Agaricomycotina</taxon>
        <taxon>Agaricomycetes</taxon>
        <taxon>Agaricomycetidae</taxon>
        <taxon>Boletales</taxon>
        <taxon>Suillineae</taxon>
        <taxon>Suillaceae</taxon>
        <taxon>Suillus</taxon>
    </lineage>
</organism>
<evidence type="ECO:0000313" key="1">
    <source>
        <dbReference type="EMBL" id="KIK37435.1"/>
    </source>
</evidence>
<dbReference type="HOGENOM" id="CLU_146165_0_0_1"/>
<dbReference type="EMBL" id="KN835451">
    <property type="protein sequence ID" value="KIK37435.1"/>
    <property type="molecule type" value="Genomic_DNA"/>
</dbReference>